<evidence type="ECO:0000313" key="4">
    <source>
        <dbReference type="Proteomes" id="UP000676325"/>
    </source>
</evidence>
<keyword evidence="2" id="KW-1133">Transmembrane helix</keyword>
<reference evidence="3" key="1">
    <citation type="submission" date="2021-04" db="EMBL/GenBank/DDBJ databases">
        <title>Genome based classification of Actinospica acidithermotolerans sp. nov., an actinobacterium isolated from an Indonesian hot spring.</title>
        <authorList>
            <person name="Kusuma A.B."/>
            <person name="Putra K.E."/>
            <person name="Nafisah S."/>
            <person name="Loh J."/>
            <person name="Nouioui I."/>
            <person name="Goodfellow M."/>
        </authorList>
    </citation>
    <scope>NUCLEOTIDE SEQUENCE</scope>
    <source>
        <strain evidence="3">MGRD01-02</strain>
    </source>
</reference>
<feature type="compositionally biased region" description="Low complexity" evidence="1">
    <location>
        <begin position="84"/>
        <end position="93"/>
    </location>
</feature>
<dbReference type="Proteomes" id="UP000676325">
    <property type="component" value="Unassembled WGS sequence"/>
</dbReference>
<organism evidence="3 4">
    <name type="scientific">Actinospica acidithermotolerans</name>
    <dbReference type="NCBI Taxonomy" id="2828514"/>
    <lineage>
        <taxon>Bacteria</taxon>
        <taxon>Bacillati</taxon>
        <taxon>Actinomycetota</taxon>
        <taxon>Actinomycetes</taxon>
        <taxon>Catenulisporales</taxon>
        <taxon>Actinospicaceae</taxon>
        <taxon>Actinospica</taxon>
    </lineage>
</organism>
<feature type="compositionally biased region" description="Polar residues" evidence="1">
    <location>
        <begin position="101"/>
        <end position="111"/>
    </location>
</feature>
<feature type="transmembrane region" description="Helical" evidence="2">
    <location>
        <begin position="6"/>
        <end position="23"/>
    </location>
</feature>
<feature type="transmembrane region" description="Helical" evidence="2">
    <location>
        <begin position="35"/>
        <end position="52"/>
    </location>
</feature>
<evidence type="ECO:0000313" key="3">
    <source>
        <dbReference type="EMBL" id="MBR7826242.1"/>
    </source>
</evidence>
<protein>
    <submittedName>
        <fullName evidence="3">Uncharacterized protein</fullName>
    </submittedName>
</protein>
<feature type="transmembrane region" description="Helical" evidence="2">
    <location>
        <begin position="58"/>
        <end position="75"/>
    </location>
</feature>
<comment type="caution">
    <text evidence="3">The sequence shown here is derived from an EMBL/GenBank/DDBJ whole genome shotgun (WGS) entry which is preliminary data.</text>
</comment>
<dbReference type="RefSeq" id="WP_212517390.1">
    <property type="nucleotide sequence ID" value="NZ_JAGSOH010000014.1"/>
</dbReference>
<dbReference type="AlphaFoldDB" id="A0A941IHZ3"/>
<proteinExistence type="predicted"/>
<name>A0A941IHZ3_9ACTN</name>
<keyword evidence="2" id="KW-0812">Transmembrane</keyword>
<accession>A0A941IHZ3</accession>
<evidence type="ECO:0000256" key="2">
    <source>
        <dbReference type="SAM" id="Phobius"/>
    </source>
</evidence>
<keyword evidence="2" id="KW-0472">Membrane</keyword>
<gene>
    <name evidence="3" type="ORF">KDK95_08015</name>
</gene>
<evidence type="ECO:0000256" key="1">
    <source>
        <dbReference type="SAM" id="MobiDB-lite"/>
    </source>
</evidence>
<sequence length="111" mass="11083">MNNAGALASIAAGIVCATGGIAARPKVPDARNKNRTILAATAAAIPVLGWILWIGHPLATSLGFIGATIAAGLLRDQLHAASARRTAASDTDASNARAPQESDTAATSSQP</sequence>
<feature type="region of interest" description="Disordered" evidence="1">
    <location>
        <begin position="84"/>
        <end position="111"/>
    </location>
</feature>
<dbReference type="EMBL" id="JAGSOH010000014">
    <property type="protein sequence ID" value="MBR7826242.1"/>
    <property type="molecule type" value="Genomic_DNA"/>
</dbReference>
<keyword evidence="4" id="KW-1185">Reference proteome</keyword>